<protein>
    <recommendedName>
        <fullName evidence="10">ComG operon protein 3</fullName>
    </recommendedName>
</protein>
<dbReference type="NCBIfam" id="NF040999">
    <property type="entry name" value="pilin_ComGC"/>
    <property type="match status" value="1"/>
</dbReference>
<comment type="similarity">
    <text evidence="9 10">Belongs to the ComGC family.</text>
</comment>
<evidence type="ECO:0000256" key="2">
    <source>
        <dbReference type="ARBA" id="ARBA00004241"/>
    </source>
</evidence>
<comment type="subcellular location">
    <subcellularLocation>
        <location evidence="1">Cell membrane</location>
        <topology evidence="1">Single-pass membrane protein</topology>
    </subcellularLocation>
    <subcellularLocation>
        <location evidence="2">Cell surface</location>
    </subcellularLocation>
</comment>
<evidence type="ECO:0000313" key="12">
    <source>
        <dbReference type="EMBL" id="MBP3952345.1"/>
    </source>
</evidence>
<name>A0A941AP39_9BACI</name>
<dbReference type="Gene3D" id="3.30.700.10">
    <property type="entry name" value="Glycoprotein, Type 4 Pilin"/>
    <property type="match status" value="1"/>
</dbReference>
<feature type="propeptide" id="PRO_5039776905" evidence="11">
    <location>
        <begin position="1"/>
        <end position="11"/>
    </location>
</feature>
<comment type="function">
    <text evidence="10">Required for transformation and DNA binding.</text>
</comment>
<evidence type="ECO:0000256" key="3">
    <source>
        <dbReference type="ARBA" id="ARBA00022475"/>
    </source>
</evidence>
<keyword evidence="5 10" id="KW-0812">Transmembrane</keyword>
<evidence type="ECO:0000256" key="11">
    <source>
        <dbReference type="PIRSR" id="PIRSR029928-50"/>
    </source>
</evidence>
<dbReference type="InterPro" id="IPR016940">
    <property type="entry name" value="ComGC"/>
</dbReference>
<accession>A0A941AP39</accession>
<keyword evidence="10" id="KW-0813">Transport</keyword>
<evidence type="ECO:0000256" key="7">
    <source>
        <dbReference type="ARBA" id="ARBA00023136"/>
    </source>
</evidence>
<keyword evidence="8 10" id="KW-0178">Competence</keyword>
<evidence type="ECO:0000256" key="4">
    <source>
        <dbReference type="ARBA" id="ARBA00022481"/>
    </source>
</evidence>
<comment type="caution">
    <text evidence="12">The sequence shown here is derived from an EMBL/GenBank/DDBJ whole genome shotgun (WGS) entry which is preliminary data.</text>
</comment>
<feature type="modified residue" description="N-methylphenylalanine" evidence="11">
    <location>
        <position position="12"/>
    </location>
</feature>
<gene>
    <name evidence="12" type="ORF">J7W16_14480</name>
</gene>
<dbReference type="SUPFAM" id="SSF54523">
    <property type="entry name" value="Pili subunits"/>
    <property type="match status" value="1"/>
</dbReference>
<evidence type="ECO:0000256" key="10">
    <source>
        <dbReference type="PIRNR" id="PIRNR029928"/>
    </source>
</evidence>
<evidence type="ECO:0000256" key="5">
    <source>
        <dbReference type="ARBA" id="ARBA00022692"/>
    </source>
</evidence>
<dbReference type="Pfam" id="PF07963">
    <property type="entry name" value="N_methyl"/>
    <property type="match status" value="1"/>
</dbReference>
<dbReference type="AlphaFoldDB" id="A0A941AP39"/>
<evidence type="ECO:0000256" key="6">
    <source>
        <dbReference type="ARBA" id="ARBA00022989"/>
    </source>
</evidence>
<keyword evidence="6 10" id="KW-1133">Transmembrane helix</keyword>
<proteinExistence type="inferred from homology"/>
<dbReference type="InterPro" id="IPR012902">
    <property type="entry name" value="N_methyl_site"/>
</dbReference>
<evidence type="ECO:0000256" key="9">
    <source>
        <dbReference type="ARBA" id="ARBA00043982"/>
    </source>
</evidence>
<evidence type="ECO:0000256" key="1">
    <source>
        <dbReference type="ARBA" id="ARBA00004162"/>
    </source>
</evidence>
<sequence length="112" mass="12339">MKLKTLLNEKGFTLIEMLIVLMIISLLLMIVVPNLTKNNNTAQEASCKGTVKLVQAQVYAYNLEEGGNLTSLEPLISNGYVDSIKCYNDQDVELDVDTQIVSEPKPKPLPAS</sequence>
<dbReference type="NCBIfam" id="TIGR02532">
    <property type="entry name" value="IV_pilin_GFxxxE"/>
    <property type="match status" value="1"/>
</dbReference>
<feature type="chain" id="PRO_5039776904" description="ComG operon protein 3" evidence="11">
    <location>
        <begin position="12"/>
        <end position="112"/>
    </location>
</feature>
<reference evidence="12" key="1">
    <citation type="submission" date="2021-03" db="EMBL/GenBank/DDBJ databases">
        <title>Bacillus suaedae sp. nov., isolated from Suaeda aralocaspica.</title>
        <authorList>
            <person name="Lei R.F.R."/>
        </authorList>
    </citation>
    <scope>NUCLEOTIDE SEQUENCE</scope>
    <source>
        <strain evidence="12">YZJH907-2</strain>
    </source>
</reference>
<feature type="transmembrane region" description="Helical" evidence="10">
    <location>
        <begin position="12"/>
        <end position="32"/>
    </location>
</feature>
<keyword evidence="13" id="KW-1185">Reference proteome</keyword>
<dbReference type="PROSITE" id="PS00409">
    <property type="entry name" value="PROKAR_NTER_METHYL"/>
    <property type="match status" value="1"/>
</dbReference>
<evidence type="ECO:0000256" key="8">
    <source>
        <dbReference type="ARBA" id="ARBA00023287"/>
    </source>
</evidence>
<dbReference type="GO" id="GO:0005886">
    <property type="term" value="C:plasma membrane"/>
    <property type="evidence" value="ECO:0007669"/>
    <property type="project" value="UniProtKB-SubCell"/>
</dbReference>
<keyword evidence="4 11" id="KW-0488">Methylation</keyword>
<keyword evidence="7 10" id="KW-0472">Membrane</keyword>
<comment type="subunit">
    <text evidence="10">Homodimer.</text>
</comment>
<organism evidence="12 13">
    <name type="scientific">Halalkalibacter suaedae</name>
    <dbReference type="NCBI Taxonomy" id="2822140"/>
    <lineage>
        <taxon>Bacteria</taxon>
        <taxon>Bacillati</taxon>
        <taxon>Bacillota</taxon>
        <taxon>Bacilli</taxon>
        <taxon>Bacillales</taxon>
        <taxon>Bacillaceae</taxon>
        <taxon>Halalkalibacter</taxon>
    </lineage>
</organism>
<dbReference type="GO" id="GO:0030420">
    <property type="term" value="P:establishment of competence for transformation"/>
    <property type="evidence" value="ECO:0007669"/>
    <property type="project" value="UniProtKB-UniRule"/>
</dbReference>
<dbReference type="PIRSF" id="PIRSF029928">
    <property type="entry name" value="Late_competence_ComGC"/>
    <property type="match status" value="1"/>
</dbReference>
<keyword evidence="3 10" id="KW-1003">Cell membrane</keyword>
<dbReference type="GO" id="GO:0009986">
    <property type="term" value="C:cell surface"/>
    <property type="evidence" value="ECO:0007669"/>
    <property type="project" value="UniProtKB-SubCell"/>
</dbReference>
<dbReference type="InterPro" id="IPR045584">
    <property type="entry name" value="Pilin-like"/>
</dbReference>
<dbReference type="Proteomes" id="UP000678228">
    <property type="component" value="Unassembled WGS sequence"/>
</dbReference>
<evidence type="ECO:0000313" key="13">
    <source>
        <dbReference type="Proteomes" id="UP000678228"/>
    </source>
</evidence>
<dbReference type="EMBL" id="JAGKSQ010000005">
    <property type="protein sequence ID" value="MBP3952345.1"/>
    <property type="molecule type" value="Genomic_DNA"/>
</dbReference>